<dbReference type="EMBL" id="JBIMZQ010000046">
    <property type="protein sequence ID" value="KAL3659505.1"/>
    <property type="molecule type" value="Genomic_DNA"/>
</dbReference>
<protein>
    <submittedName>
        <fullName evidence="1">Uncharacterized protein</fullName>
    </submittedName>
</protein>
<dbReference type="EMBL" id="JBIMZQ010000046">
    <property type="protein sequence ID" value="KAL3659506.1"/>
    <property type="molecule type" value="Genomic_DNA"/>
</dbReference>
<dbReference type="Proteomes" id="UP001632037">
    <property type="component" value="Unassembled WGS sequence"/>
</dbReference>
<sequence length="133" mass="14508">MHDCCDAAAMDNAAAGGHLNVVHVVQWLHKTRKEGCTAAAIDRAASGGHFDVIFSLHCERVEGCSAKAFVNATAAGQLEVLMWLFTNHREQLGRDRLRIYALGKFYILHWLKVEAGANERGAFTSEANALVQG</sequence>
<dbReference type="PANTHER" id="PTHR46586">
    <property type="entry name" value="ANKYRIN REPEAT-CONTAINING PROTEIN"/>
    <property type="match status" value="1"/>
</dbReference>
<comment type="caution">
    <text evidence="1">The sequence shown here is derived from an EMBL/GenBank/DDBJ whole genome shotgun (WGS) entry which is preliminary data.</text>
</comment>
<dbReference type="InterPro" id="IPR052050">
    <property type="entry name" value="SecEffector_AnkRepeat"/>
</dbReference>
<evidence type="ECO:0000313" key="1">
    <source>
        <dbReference type="EMBL" id="KAL3659505.1"/>
    </source>
</evidence>
<evidence type="ECO:0000313" key="3">
    <source>
        <dbReference type="Proteomes" id="UP001632037"/>
    </source>
</evidence>
<gene>
    <name evidence="1" type="ORF">V7S43_015496</name>
    <name evidence="2" type="ORF">V7S43_015497</name>
</gene>
<evidence type="ECO:0000313" key="2">
    <source>
        <dbReference type="EMBL" id="KAL3659506.1"/>
    </source>
</evidence>
<reference evidence="1 3" key="1">
    <citation type="submission" date="2024-09" db="EMBL/GenBank/DDBJ databases">
        <title>Genome sequencing and assembly of Phytophthora oleae, isolate VK10A, causative agent of rot of olive drupes.</title>
        <authorList>
            <person name="Conti Taguali S."/>
            <person name="Riolo M."/>
            <person name="La Spada F."/>
            <person name="Cacciola S.O."/>
            <person name="Dionisio G."/>
        </authorList>
    </citation>
    <scope>NUCLEOTIDE SEQUENCE [LARGE SCALE GENOMIC DNA]</scope>
    <source>
        <strain evidence="1 3">VK10A</strain>
    </source>
</reference>
<proteinExistence type="predicted"/>
<name>A0ABD3EY85_9STRA</name>
<accession>A0ABD3EY85</accession>
<keyword evidence="3" id="KW-1185">Reference proteome</keyword>
<dbReference type="AlphaFoldDB" id="A0ABD3EY85"/>
<organism evidence="1 3">
    <name type="scientific">Phytophthora oleae</name>
    <dbReference type="NCBI Taxonomy" id="2107226"/>
    <lineage>
        <taxon>Eukaryota</taxon>
        <taxon>Sar</taxon>
        <taxon>Stramenopiles</taxon>
        <taxon>Oomycota</taxon>
        <taxon>Peronosporomycetes</taxon>
        <taxon>Peronosporales</taxon>
        <taxon>Peronosporaceae</taxon>
        <taxon>Phytophthora</taxon>
    </lineage>
</organism>
<dbReference type="PANTHER" id="PTHR46586:SF3">
    <property type="entry name" value="ANKYRIN REPEAT-CONTAINING PROTEIN"/>
    <property type="match status" value="1"/>
</dbReference>